<reference evidence="4 5" key="1">
    <citation type="submission" date="2017-02" db="EMBL/GenBank/DDBJ databases">
        <authorList>
            <person name="Peterson S.W."/>
        </authorList>
    </citation>
    <scope>NUCLEOTIDE SEQUENCE [LARGE SCALE GENOMIC DNA]</scope>
    <source>
        <strain evidence="4 5">ATCC 49788</strain>
    </source>
</reference>
<sequence length="417" mass="45767">MKVIVLGAGVVGVATAYHLAQAGCEVVVIDRQAAAASETSYGNAGLVTPGDSFAWASPAALKTFMSSLFNPDLGIKVKLRWDPRLFAWTLRFLTECTQQKSQSNTLKKLRLAVYAREQMQQIAEHTQIDFNRTQQGVLYFYRSEQTLAHGVEHMQFMADQGLPIKVLDRQQIVALDPGFTGSADKIAGGILCTIDQTGDSCRFSRELAAWSEANQGVQFNWQTTIQSFETQNDKVTAVITDQGRFSADAFIMTAGCDSPLLLETIGVKLPLYPVKGYSITAPILDPEQAPTIGGVDDDRLIAYSRLGDRLRVACTAEFAGYDRSHKPSDFRALLATIRELFPQGADYDKAEYWAGLRPMMPSSVPVLGRTQRFSNLLLNTGHGHVGWTMSCGSGKVVTDLLLQRKPEIDTNGLIFQG</sequence>
<dbReference type="Proteomes" id="UP000190460">
    <property type="component" value="Unassembled WGS sequence"/>
</dbReference>
<dbReference type="OrthoDB" id="18526at2"/>
<name>A0A1T4XWA7_9GAMM</name>
<organism evidence="4 5">
    <name type="scientific">Thiothrix eikelboomii</name>
    <dbReference type="NCBI Taxonomy" id="92487"/>
    <lineage>
        <taxon>Bacteria</taxon>
        <taxon>Pseudomonadati</taxon>
        <taxon>Pseudomonadota</taxon>
        <taxon>Gammaproteobacteria</taxon>
        <taxon>Thiotrichales</taxon>
        <taxon>Thiotrichaceae</taxon>
        <taxon>Thiothrix</taxon>
    </lineage>
</organism>
<dbReference type="SUPFAM" id="SSF54373">
    <property type="entry name" value="FAD-linked reductases, C-terminal domain"/>
    <property type="match status" value="1"/>
</dbReference>
<dbReference type="GO" id="GO:0055130">
    <property type="term" value="P:D-alanine catabolic process"/>
    <property type="evidence" value="ECO:0007669"/>
    <property type="project" value="TreeGrafter"/>
</dbReference>
<gene>
    <name evidence="4" type="ORF">SAMN02745130_03518</name>
</gene>
<keyword evidence="5" id="KW-1185">Reference proteome</keyword>
<proteinExistence type="inferred from homology"/>
<dbReference type="Pfam" id="PF01266">
    <property type="entry name" value="DAO"/>
    <property type="match status" value="1"/>
</dbReference>
<evidence type="ECO:0000259" key="3">
    <source>
        <dbReference type="Pfam" id="PF01266"/>
    </source>
</evidence>
<evidence type="ECO:0000313" key="5">
    <source>
        <dbReference type="Proteomes" id="UP000190460"/>
    </source>
</evidence>
<dbReference type="GO" id="GO:0005886">
    <property type="term" value="C:plasma membrane"/>
    <property type="evidence" value="ECO:0007669"/>
    <property type="project" value="TreeGrafter"/>
</dbReference>
<dbReference type="GO" id="GO:0005737">
    <property type="term" value="C:cytoplasm"/>
    <property type="evidence" value="ECO:0007669"/>
    <property type="project" value="TreeGrafter"/>
</dbReference>
<dbReference type="PANTHER" id="PTHR13847:SF280">
    <property type="entry name" value="D-AMINO ACID DEHYDROGENASE"/>
    <property type="match status" value="1"/>
</dbReference>
<accession>A0A1T4XWA7</accession>
<dbReference type="InterPro" id="IPR006076">
    <property type="entry name" value="FAD-dep_OxRdtase"/>
</dbReference>
<dbReference type="PANTHER" id="PTHR13847">
    <property type="entry name" value="SARCOSINE DEHYDROGENASE-RELATED"/>
    <property type="match status" value="1"/>
</dbReference>
<dbReference type="STRING" id="92487.SAMN02745130_03518"/>
<dbReference type="Gene3D" id="3.50.50.60">
    <property type="entry name" value="FAD/NAD(P)-binding domain"/>
    <property type="match status" value="2"/>
</dbReference>
<dbReference type="RefSeq" id="WP_078923957.1">
    <property type="nucleotide sequence ID" value="NZ_FUYB01000024.1"/>
</dbReference>
<dbReference type="InterPro" id="IPR036188">
    <property type="entry name" value="FAD/NAD-bd_sf"/>
</dbReference>
<dbReference type="Gene3D" id="3.30.9.10">
    <property type="entry name" value="D-Amino Acid Oxidase, subunit A, domain 2"/>
    <property type="match status" value="1"/>
</dbReference>
<evidence type="ECO:0000256" key="2">
    <source>
        <dbReference type="ARBA" id="ARBA00023002"/>
    </source>
</evidence>
<keyword evidence="2" id="KW-0560">Oxidoreductase</keyword>
<dbReference type="SUPFAM" id="SSF51905">
    <property type="entry name" value="FAD/NAD(P)-binding domain"/>
    <property type="match status" value="1"/>
</dbReference>
<dbReference type="EMBL" id="FUYB01000024">
    <property type="protein sequence ID" value="SKA93488.1"/>
    <property type="molecule type" value="Genomic_DNA"/>
</dbReference>
<feature type="domain" description="FAD dependent oxidoreductase" evidence="3">
    <location>
        <begin position="2"/>
        <end position="400"/>
    </location>
</feature>
<dbReference type="GO" id="GO:0008718">
    <property type="term" value="F:D-amino-acid dehydrogenase activity"/>
    <property type="evidence" value="ECO:0007669"/>
    <property type="project" value="TreeGrafter"/>
</dbReference>
<dbReference type="NCBIfam" id="NF001933">
    <property type="entry name" value="PRK00711.1"/>
    <property type="match status" value="1"/>
</dbReference>
<protein>
    <submittedName>
        <fullName evidence="4">D-amino-acid dehydrogenase</fullName>
    </submittedName>
</protein>
<evidence type="ECO:0000256" key="1">
    <source>
        <dbReference type="ARBA" id="ARBA00009410"/>
    </source>
</evidence>
<evidence type="ECO:0000313" key="4">
    <source>
        <dbReference type="EMBL" id="SKA93488.1"/>
    </source>
</evidence>
<dbReference type="AlphaFoldDB" id="A0A1T4XWA7"/>
<comment type="similarity">
    <text evidence="1">Belongs to the DadA oxidoreductase family.</text>
</comment>